<evidence type="ECO:0000256" key="12">
    <source>
        <dbReference type="ARBA" id="ARBA00023157"/>
    </source>
</evidence>
<evidence type="ECO:0000256" key="11">
    <source>
        <dbReference type="ARBA" id="ARBA00023136"/>
    </source>
</evidence>
<evidence type="ECO:0000256" key="5">
    <source>
        <dbReference type="ARBA" id="ARBA00022692"/>
    </source>
</evidence>
<dbReference type="CDD" id="cd00028">
    <property type="entry name" value="B_lectin"/>
    <property type="match status" value="1"/>
</dbReference>
<evidence type="ECO:0000259" key="21">
    <source>
        <dbReference type="PROSITE" id="PS50011"/>
    </source>
</evidence>
<evidence type="ECO:0000256" key="3">
    <source>
        <dbReference type="ARBA" id="ARBA00022536"/>
    </source>
</evidence>
<reference evidence="24" key="1">
    <citation type="submission" date="2020-10" db="EMBL/GenBank/DDBJ databases">
        <authorList>
            <person name="Han B."/>
            <person name="Lu T."/>
            <person name="Zhao Q."/>
            <person name="Huang X."/>
            <person name="Zhao Y."/>
        </authorList>
    </citation>
    <scope>NUCLEOTIDE SEQUENCE</scope>
</reference>
<keyword evidence="13" id="KW-0675">Receptor</keyword>
<feature type="domain" description="Apple" evidence="23">
    <location>
        <begin position="349"/>
        <end position="437"/>
    </location>
</feature>
<dbReference type="Pfam" id="PF00954">
    <property type="entry name" value="S_locus_glycop"/>
    <property type="match status" value="1"/>
</dbReference>
<dbReference type="PROSITE" id="PS50927">
    <property type="entry name" value="BULB_LECTIN"/>
    <property type="match status" value="1"/>
</dbReference>
<feature type="domain" description="Bulb-type lectin" evidence="22">
    <location>
        <begin position="24"/>
        <end position="155"/>
    </location>
</feature>
<accession>A0A811RY23</accession>
<evidence type="ECO:0000256" key="13">
    <source>
        <dbReference type="ARBA" id="ARBA00023170"/>
    </source>
</evidence>
<dbReference type="SMART" id="SM00473">
    <property type="entry name" value="PAN_AP"/>
    <property type="match status" value="1"/>
</dbReference>
<feature type="transmembrane region" description="Helical" evidence="19">
    <location>
        <begin position="454"/>
        <end position="475"/>
    </location>
</feature>
<dbReference type="Pfam" id="PF08276">
    <property type="entry name" value="PAN_2"/>
    <property type="match status" value="1"/>
</dbReference>
<keyword evidence="3" id="KW-0245">EGF-like domain</keyword>
<keyword evidence="14" id="KW-0325">Glycoprotein</keyword>
<feature type="signal peptide" evidence="20">
    <location>
        <begin position="1"/>
        <end position="22"/>
    </location>
</feature>
<evidence type="ECO:0000256" key="15">
    <source>
        <dbReference type="ARBA" id="ARBA00047899"/>
    </source>
</evidence>
<keyword evidence="5 19" id="KW-0812">Transmembrane</keyword>
<evidence type="ECO:0000256" key="17">
    <source>
        <dbReference type="PIRNR" id="PIRNR000641"/>
    </source>
</evidence>
<dbReference type="GO" id="GO:0016020">
    <property type="term" value="C:membrane"/>
    <property type="evidence" value="ECO:0007669"/>
    <property type="project" value="UniProtKB-SubCell"/>
</dbReference>
<dbReference type="Proteomes" id="UP000604825">
    <property type="component" value="Unassembled WGS sequence"/>
</dbReference>
<evidence type="ECO:0000256" key="18">
    <source>
        <dbReference type="PROSITE-ProRule" id="PRU10141"/>
    </source>
</evidence>
<keyword evidence="6 20" id="KW-0732">Signal</keyword>
<dbReference type="EC" id="2.7.11.1" evidence="17"/>
<dbReference type="PANTHER" id="PTHR47974">
    <property type="entry name" value="OS07G0415500 PROTEIN"/>
    <property type="match status" value="1"/>
</dbReference>
<evidence type="ECO:0000259" key="23">
    <source>
        <dbReference type="PROSITE" id="PS50948"/>
    </source>
</evidence>
<dbReference type="InterPro" id="IPR001480">
    <property type="entry name" value="Bulb-type_lectin_dom"/>
</dbReference>
<keyword evidence="10 19" id="KW-1133">Transmembrane helix</keyword>
<dbReference type="EMBL" id="CAJGYO010000017">
    <property type="protein sequence ID" value="CAD6333506.1"/>
    <property type="molecule type" value="Genomic_DNA"/>
</dbReference>
<dbReference type="SMART" id="SM00220">
    <property type="entry name" value="S_TKc"/>
    <property type="match status" value="1"/>
</dbReference>
<dbReference type="FunFam" id="1.10.510.10:FF:000227">
    <property type="entry name" value="Serine/threonine-protein kinase"/>
    <property type="match status" value="1"/>
</dbReference>
<dbReference type="Pfam" id="PF00069">
    <property type="entry name" value="Pkinase"/>
    <property type="match status" value="1"/>
</dbReference>
<evidence type="ECO:0000313" key="25">
    <source>
        <dbReference type="Proteomes" id="UP000604825"/>
    </source>
</evidence>
<evidence type="ECO:0000256" key="4">
    <source>
        <dbReference type="ARBA" id="ARBA00022679"/>
    </source>
</evidence>
<organism evidence="24 25">
    <name type="scientific">Miscanthus lutarioriparius</name>
    <dbReference type="NCBI Taxonomy" id="422564"/>
    <lineage>
        <taxon>Eukaryota</taxon>
        <taxon>Viridiplantae</taxon>
        <taxon>Streptophyta</taxon>
        <taxon>Embryophyta</taxon>
        <taxon>Tracheophyta</taxon>
        <taxon>Spermatophyta</taxon>
        <taxon>Magnoliopsida</taxon>
        <taxon>Liliopsida</taxon>
        <taxon>Poales</taxon>
        <taxon>Poaceae</taxon>
        <taxon>PACMAD clade</taxon>
        <taxon>Panicoideae</taxon>
        <taxon>Andropogonodae</taxon>
        <taxon>Andropogoneae</taxon>
        <taxon>Saccharinae</taxon>
        <taxon>Miscanthus</taxon>
    </lineage>
</organism>
<dbReference type="InterPro" id="IPR017441">
    <property type="entry name" value="Protein_kinase_ATP_BS"/>
</dbReference>
<feature type="domain" description="Protein kinase" evidence="21">
    <location>
        <begin position="508"/>
        <end position="783"/>
    </location>
</feature>
<sequence>MHSAFFLLVYLLYSLHAPACSATTDSISAGEALIGDAKLVSSNGRYALGFFHPGSKSSVRHTPKHWYLGIWFDKVSQLTPIWVANRESPVIGHHRMTKLATFEDGNLAIFNQATKSVVWSTHASITAKNSTAVLLDNGNLVLRDATNSSNILWQSFDYPTDIMPPGAKFGIDKTTGLNRRVVSKRSMIDPSPGRYCQELDPTGAPQFVFKICNTSIVYWSTGEWNGQYFNAMPEMSGRTLFDYKFINNDKEEYFQSILLEKDLISISILDISGQNKLLIWLEDKQEWTPIYTQPKDLCDIYATCGPFTICNSNAPSPCDCMRGFSLRSPEDWEQEDHTGGCTRNTPLDCSTRNHSGAKTTDKFYPLPDATLPTKGDIIGSVGSTEQCEQACLNNCSCSAYAYSSGDRCSLWHDDLLNIRSYTNGTTDDGGILYLRIAAKDAYNWRNSKRSKGKIIGAIIAASVVVLSMLSAFFMWMTLRERSFSISNDVHGGNGIIAFRYTDLQNATKNFSERIGSGGFGSVFKGLLTDSTAVAVKRLDGVRQGEKQFRAEVSSIGIIQHINLIKLIGFCCERDRRLLVYEHMPNCSLDAHIFDSHTTVLNWSTRYQIALGVARGLAYLHESCRDCIIHCDIKPENILLDASFIPKIADFGMAKFLGREFSRVITTMRGTAGYLAPEWISGVAITSKVDVYSYGMVLIDIISGRRNTCKENTSDDVHVACFPVEVASKLLNGDIGSLLDVQLSGHANLDEAERVCKVACWCIQEEESDRPTMGEVVQILEGLLEIDIPPMPRFLQAITGRSH</sequence>
<keyword evidence="8 17" id="KW-0418">Kinase</keyword>
<dbReference type="GO" id="GO:0004674">
    <property type="term" value="F:protein serine/threonine kinase activity"/>
    <property type="evidence" value="ECO:0007669"/>
    <property type="project" value="UniProtKB-KW"/>
</dbReference>
<evidence type="ECO:0000256" key="7">
    <source>
        <dbReference type="ARBA" id="ARBA00022741"/>
    </source>
</evidence>
<evidence type="ECO:0000256" key="16">
    <source>
        <dbReference type="ARBA" id="ARBA00048679"/>
    </source>
</evidence>
<comment type="catalytic activity">
    <reaction evidence="15 17">
        <text>L-threonyl-[protein] + ATP = O-phospho-L-threonyl-[protein] + ADP + H(+)</text>
        <dbReference type="Rhea" id="RHEA:46608"/>
        <dbReference type="Rhea" id="RHEA-COMP:11060"/>
        <dbReference type="Rhea" id="RHEA-COMP:11605"/>
        <dbReference type="ChEBI" id="CHEBI:15378"/>
        <dbReference type="ChEBI" id="CHEBI:30013"/>
        <dbReference type="ChEBI" id="CHEBI:30616"/>
        <dbReference type="ChEBI" id="CHEBI:61977"/>
        <dbReference type="ChEBI" id="CHEBI:456216"/>
        <dbReference type="EC" id="2.7.11.1"/>
    </reaction>
</comment>
<keyword evidence="11 19" id="KW-0472">Membrane</keyword>
<keyword evidence="7 17" id="KW-0547">Nucleotide-binding</keyword>
<feature type="binding site" evidence="18">
    <location>
        <position position="536"/>
    </location>
    <ligand>
        <name>ATP</name>
        <dbReference type="ChEBI" id="CHEBI:30616"/>
    </ligand>
</feature>
<dbReference type="InterPro" id="IPR003609">
    <property type="entry name" value="Pan_app"/>
</dbReference>
<dbReference type="InterPro" id="IPR000858">
    <property type="entry name" value="S_locus_glycoprot_dom"/>
</dbReference>
<evidence type="ECO:0000256" key="2">
    <source>
        <dbReference type="ARBA" id="ARBA00022527"/>
    </source>
</evidence>
<dbReference type="InterPro" id="IPR024171">
    <property type="entry name" value="SRK-like_kinase"/>
</dbReference>
<evidence type="ECO:0000256" key="19">
    <source>
        <dbReference type="SAM" id="Phobius"/>
    </source>
</evidence>
<dbReference type="Gene3D" id="3.30.200.20">
    <property type="entry name" value="Phosphorylase Kinase, domain 1"/>
    <property type="match status" value="1"/>
</dbReference>
<dbReference type="GO" id="GO:0051707">
    <property type="term" value="P:response to other organism"/>
    <property type="evidence" value="ECO:0007669"/>
    <property type="project" value="UniProtKB-ARBA"/>
</dbReference>
<keyword evidence="4 17" id="KW-0808">Transferase</keyword>
<dbReference type="SUPFAM" id="SSF51110">
    <property type="entry name" value="alpha-D-mannose-specific plant lectins"/>
    <property type="match status" value="1"/>
</dbReference>
<gene>
    <name evidence="24" type="ORF">NCGR_LOCUS57604</name>
</gene>
<comment type="subcellular location">
    <subcellularLocation>
        <location evidence="1">Membrane</location>
        <topology evidence="1">Single-pass type I membrane protein</topology>
    </subcellularLocation>
</comment>
<dbReference type="PIRSF" id="PIRSF000641">
    <property type="entry name" value="SRK"/>
    <property type="match status" value="1"/>
</dbReference>
<dbReference type="CDD" id="cd01098">
    <property type="entry name" value="PAN_AP_plant"/>
    <property type="match status" value="1"/>
</dbReference>
<dbReference type="FunFam" id="2.90.10.10:FF:000002">
    <property type="entry name" value="Serine/threonine-protein kinase"/>
    <property type="match status" value="1"/>
</dbReference>
<comment type="catalytic activity">
    <reaction evidence="16 17">
        <text>L-seryl-[protein] + ATP = O-phospho-L-seryl-[protein] + ADP + H(+)</text>
        <dbReference type="Rhea" id="RHEA:17989"/>
        <dbReference type="Rhea" id="RHEA-COMP:9863"/>
        <dbReference type="Rhea" id="RHEA-COMP:11604"/>
        <dbReference type="ChEBI" id="CHEBI:15378"/>
        <dbReference type="ChEBI" id="CHEBI:29999"/>
        <dbReference type="ChEBI" id="CHEBI:30616"/>
        <dbReference type="ChEBI" id="CHEBI:83421"/>
        <dbReference type="ChEBI" id="CHEBI:456216"/>
        <dbReference type="EC" id="2.7.11.1"/>
    </reaction>
</comment>
<dbReference type="FunFam" id="3.30.200.20:FF:000250">
    <property type="entry name" value="Serine/threonine-protein kinase"/>
    <property type="match status" value="1"/>
</dbReference>
<dbReference type="GO" id="GO:0048544">
    <property type="term" value="P:recognition of pollen"/>
    <property type="evidence" value="ECO:0007669"/>
    <property type="project" value="InterPro"/>
</dbReference>
<dbReference type="Gene3D" id="1.10.510.10">
    <property type="entry name" value="Transferase(Phosphotransferase) domain 1"/>
    <property type="match status" value="1"/>
</dbReference>
<keyword evidence="25" id="KW-1185">Reference proteome</keyword>
<dbReference type="AlphaFoldDB" id="A0A811RY23"/>
<comment type="similarity">
    <text evidence="17">Belongs to the protein kinase superfamily. Ser/Thr protein kinase family.</text>
</comment>
<evidence type="ECO:0000256" key="8">
    <source>
        <dbReference type="ARBA" id="ARBA00022777"/>
    </source>
</evidence>
<dbReference type="PROSITE" id="PS00108">
    <property type="entry name" value="PROTEIN_KINASE_ST"/>
    <property type="match status" value="1"/>
</dbReference>
<feature type="chain" id="PRO_5032470184" description="Receptor-like serine/threonine-protein kinase" evidence="20">
    <location>
        <begin position="23"/>
        <end position="802"/>
    </location>
</feature>
<dbReference type="PROSITE" id="PS00107">
    <property type="entry name" value="PROTEIN_KINASE_ATP"/>
    <property type="match status" value="1"/>
</dbReference>
<dbReference type="Gene3D" id="2.90.10.10">
    <property type="entry name" value="Bulb-type lectin domain"/>
    <property type="match status" value="1"/>
</dbReference>
<evidence type="ECO:0000256" key="14">
    <source>
        <dbReference type="ARBA" id="ARBA00023180"/>
    </source>
</evidence>
<dbReference type="CDD" id="cd14066">
    <property type="entry name" value="STKc_IRAK"/>
    <property type="match status" value="1"/>
</dbReference>
<protein>
    <recommendedName>
        <fullName evidence="17">Receptor-like serine/threonine-protein kinase</fullName>
        <ecNumber evidence="17">2.7.11.1</ecNumber>
    </recommendedName>
</protein>
<evidence type="ECO:0000256" key="1">
    <source>
        <dbReference type="ARBA" id="ARBA00004479"/>
    </source>
</evidence>
<evidence type="ECO:0000256" key="10">
    <source>
        <dbReference type="ARBA" id="ARBA00022989"/>
    </source>
</evidence>
<keyword evidence="9 17" id="KW-0067">ATP-binding</keyword>
<dbReference type="SUPFAM" id="SSF56112">
    <property type="entry name" value="Protein kinase-like (PK-like)"/>
    <property type="match status" value="1"/>
</dbReference>
<name>A0A811RY23_9POAL</name>
<evidence type="ECO:0000256" key="20">
    <source>
        <dbReference type="SAM" id="SignalP"/>
    </source>
</evidence>
<evidence type="ECO:0000256" key="6">
    <source>
        <dbReference type="ARBA" id="ARBA00022729"/>
    </source>
</evidence>
<dbReference type="InterPro" id="IPR036426">
    <property type="entry name" value="Bulb-type_lectin_dom_sf"/>
</dbReference>
<comment type="caution">
    <text evidence="24">The sequence shown here is derived from an EMBL/GenBank/DDBJ whole genome shotgun (WGS) entry which is preliminary data.</text>
</comment>
<evidence type="ECO:0000259" key="22">
    <source>
        <dbReference type="PROSITE" id="PS50927"/>
    </source>
</evidence>
<dbReference type="SUPFAM" id="SSF57414">
    <property type="entry name" value="Hairpin loop containing domain-like"/>
    <property type="match status" value="1"/>
</dbReference>
<dbReference type="InterPro" id="IPR008271">
    <property type="entry name" value="Ser/Thr_kinase_AS"/>
</dbReference>
<dbReference type="GO" id="GO:0005524">
    <property type="term" value="F:ATP binding"/>
    <property type="evidence" value="ECO:0007669"/>
    <property type="project" value="UniProtKB-UniRule"/>
</dbReference>
<dbReference type="OrthoDB" id="643280at2759"/>
<proteinExistence type="inferred from homology"/>
<keyword evidence="2 17" id="KW-0723">Serine/threonine-protein kinase</keyword>
<evidence type="ECO:0000256" key="9">
    <source>
        <dbReference type="ARBA" id="ARBA00022840"/>
    </source>
</evidence>
<dbReference type="PROSITE" id="PS50948">
    <property type="entry name" value="PAN"/>
    <property type="match status" value="1"/>
</dbReference>
<dbReference type="Pfam" id="PF01453">
    <property type="entry name" value="B_lectin"/>
    <property type="match status" value="1"/>
</dbReference>
<evidence type="ECO:0000313" key="24">
    <source>
        <dbReference type="EMBL" id="CAD6333506.1"/>
    </source>
</evidence>
<dbReference type="InterPro" id="IPR011009">
    <property type="entry name" value="Kinase-like_dom_sf"/>
</dbReference>
<keyword evidence="12" id="KW-1015">Disulfide bond</keyword>
<dbReference type="SMART" id="SM00108">
    <property type="entry name" value="B_lectin"/>
    <property type="match status" value="1"/>
</dbReference>
<dbReference type="PROSITE" id="PS50011">
    <property type="entry name" value="PROTEIN_KINASE_DOM"/>
    <property type="match status" value="1"/>
</dbReference>
<dbReference type="InterPro" id="IPR000719">
    <property type="entry name" value="Prot_kinase_dom"/>
</dbReference>
<dbReference type="PANTHER" id="PTHR47974:SF19">
    <property type="entry name" value="RECEPTOR-LIKE SERINE_THREONINE-PROTEIN KINASE"/>
    <property type="match status" value="1"/>
</dbReference>